<accession>A0ABZ1D5A7</accession>
<organism evidence="2 3">
    <name type="scientific">Kwoniella shivajii</name>
    <dbReference type="NCBI Taxonomy" id="564305"/>
    <lineage>
        <taxon>Eukaryota</taxon>
        <taxon>Fungi</taxon>
        <taxon>Dikarya</taxon>
        <taxon>Basidiomycota</taxon>
        <taxon>Agaricomycotina</taxon>
        <taxon>Tremellomycetes</taxon>
        <taxon>Tremellales</taxon>
        <taxon>Cryptococcaceae</taxon>
        <taxon>Kwoniella</taxon>
    </lineage>
</organism>
<dbReference type="InterPro" id="IPR053714">
    <property type="entry name" value="Iso_Racemase_Enz_sf"/>
</dbReference>
<reference evidence="2 3" key="1">
    <citation type="submission" date="2024-01" db="EMBL/GenBank/DDBJ databases">
        <title>Comparative genomics of Cryptococcus and Kwoniella reveals pathogenesis evolution and contrasting modes of karyotype evolution via chromosome fusion or intercentromeric recombination.</title>
        <authorList>
            <person name="Coelho M.A."/>
            <person name="David-Palma M."/>
            <person name="Shea T."/>
            <person name="Bowers K."/>
            <person name="McGinley-Smith S."/>
            <person name="Mohammad A.W."/>
            <person name="Gnirke A."/>
            <person name="Yurkov A.M."/>
            <person name="Nowrousian M."/>
            <person name="Sun S."/>
            <person name="Cuomo C.A."/>
            <person name="Heitman J."/>
        </authorList>
    </citation>
    <scope>NUCLEOTIDE SEQUENCE [LARGE SCALE GENOMIC DNA]</scope>
    <source>
        <strain evidence="2">CBS 11374</strain>
    </source>
</reference>
<protein>
    <recommendedName>
        <fullName evidence="4">Protein DCG1</fullName>
    </recommendedName>
</protein>
<evidence type="ECO:0000313" key="2">
    <source>
        <dbReference type="EMBL" id="WRT69219.1"/>
    </source>
</evidence>
<gene>
    <name evidence="2" type="ORF">IL334_006203</name>
</gene>
<dbReference type="InterPro" id="IPR052186">
    <property type="entry name" value="Hydantoin_racemase-like"/>
</dbReference>
<dbReference type="GeneID" id="87958333"/>
<sequence length="246" mass="26120">MSDSTSPSFNLLIINPNSSSSITAALSASLSPHCPPNVTLTFFNPSTGPKGISDPITAEQSTQACLSELTGPDPTHPIDKYDGVLVCCFSDHPLIWRLKEYITEIQGKTTVLGMFHAGLSRAMLISKAPFGILATGSGYKSNHYISVEDFLGTKESSRFVGSITSNLQVVELQEGDQTKVEKGMKDTTITLVEKGAETIILGCAGMCGMDQWVIDAALSGTGKKVTVIDGARTGVELLVAMIRCSL</sequence>
<dbReference type="Gene3D" id="3.40.50.12500">
    <property type="match status" value="1"/>
</dbReference>
<keyword evidence="3" id="KW-1185">Reference proteome</keyword>
<name>A0ABZ1D5A7_9TREE</name>
<proteinExistence type="inferred from homology"/>
<dbReference type="EMBL" id="CP141888">
    <property type="protein sequence ID" value="WRT69219.1"/>
    <property type="molecule type" value="Genomic_DNA"/>
</dbReference>
<evidence type="ECO:0000313" key="3">
    <source>
        <dbReference type="Proteomes" id="UP001329825"/>
    </source>
</evidence>
<dbReference type="RefSeq" id="XP_062793958.1">
    <property type="nucleotide sequence ID" value="XM_062937907.1"/>
</dbReference>
<evidence type="ECO:0000256" key="1">
    <source>
        <dbReference type="ARBA" id="ARBA00038414"/>
    </source>
</evidence>
<dbReference type="InterPro" id="IPR015942">
    <property type="entry name" value="Asp/Glu/hydantoin_racemase"/>
</dbReference>
<comment type="similarity">
    <text evidence="1">Belongs to the HyuE racemase family.</text>
</comment>
<dbReference type="PANTHER" id="PTHR28047">
    <property type="entry name" value="PROTEIN DCG1"/>
    <property type="match status" value="1"/>
</dbReference>
<evidence type="ECO:0008006" key="4">
    <source>
        <dbReference type="Google" id="ProtNLM"/>
    </source>
</evidence>
<dbReference type="PANTHER" id="PTHR28047:SF5">
    <property type="entry name" value="PROTEIN DCG1"/>
    <property type="match status" value="1"/>
</dbReference>
<dbReference type="Pfam" id="PF01177">
    <property type="entry name" value="Asp_Glu_race"/>
    <property type="match status" value="1"/>
</dbReference>
<dbReference type="Proteomes" id="UP001329825">
    <property type="component" value="Chromosome 8"/>
</dbReference>